<dbReference type="Gene3D" id="3.40.50.300">
    <property type="entry name" value="P-loop containing nucleotide triphosphate hydrolases"/>
    <property type="match status" value="1"/>
</dbReference>
<dbReference type="InterPro" id="IPR027417">
    <property type="entry name" value="P-loop_NTPase"/>
</dbReference>
<proteinExistence type="predicted"/>
<organism evidence="2 3">
    <name type="scientific">Faecalicatena orotica</name>
    <dbReference type="NCBI Taxonomy" id="1544"/>
    <lineage>
        <taxon>Bacteria</taxon>
        <taxon>Bacillati</taxon>
        <taxon>Bacillota</taxon>
        <taxon>Clostridia</taxon>
        <taxon>Lachnospirales</taxon>
        <taxon>Lachnospiraceae</taxon>
        <taxon>Faecalicatena</taxon>
    </lineage>
</organism>
<sequence length="585" mass="68579">MFKIRQLTLFSIQEEQFTYQFSEGINYFKGKNDSGKTEFYFLIDFMFGSSLDISKKRWYKDSLHKATMELEYNGIGFLLTRTMNPNQNYFSYVNEDISESIDLRTYKDKLNSMFCQDESLLKEIRNFTNEDLTYRTFTMFNFFGENVQGKIQDFLDKCSDIKYSVKLNPILNFIFNNHLDKIFALQQELNELSSQLKELEVSRQRYDFIINQVNSNLLKLGGSITYTGRNAEDIKRFINSVREMQHPDNKGDKRNIADLEVMYNNISEQIKVHENSISDAKQFEKDSNSRKKLLSKLQELVSDNTEFDYLISPMQKLIEDIDSTIFFSNYIITDNTVKELRKQLEQIKIEIRRNDSKFKCYTVEQKVKSIALIEDYLSVVITNNEEDLNNLRRRIKEIKEEIKVLQNSDDMKKINEMSRFVTDLYCAAKDISTVVSDDIHQTGFEIKYLKKGNILQPMVLSDDTENINSNKKVNFYIGSMARHTLIQLCGYLSFMNLMLSNGKYPLVPILVIDHISKPFDEKNSKAIGLVLDEAYKLIGKENMQTFIFDDEDNEKLNINPDHVEDLVTDEKTGFNPFYFPTNTED</sequence>
<dbReference type="AlphaFoldDB" id="A0A2Y9BJG6"/>
<feature type="coiled-coil region" evidence="1">
    <location>
        <begin position="381"/>
        <end position="408"/>
    </location>
</feature>
<dbReference type="RefSeq" id="WP_181368835.1">
    <property type="nucleotide sequence ID" value="NZ_QGDL01000017.1"/>
</dbReference>
<keyword evidence="3" id="KW-1185">Reference proteome</keyword>
<protein>
    <submittedName>
        <fullName evidence="2">Uncharacterized protein</fullName>
    </submittedName>
</protein>
<dbReference type="Proteomes" id="UP000245845">
    <property type="component" value="Unassembled WGS sequence"/>
</dbReference>
<reference evidence="2 3" key="1">
    <citation type="submission" date="2018-05" db="EMBL/GenBank/DDBJ databases">
        <title>The Hungate 1000. A catalogue of reference genomes from the rumen microbiome.</title>
        <authorList>
            <person name="Kelly W."/>
        </authorList>
    </citation>
    <scope>NUCLEOTIDE SEQUENCE [LARGE SCALE GENOMIC DNA]</scope>
    <source>
        <strain evidence="2 3">NLAE-zl-C242</strain>
    </source>
</reference>
<evidence type="ECO:0000313" key="3">
    <source>
        <dbReference type="Proteomes" id="UP000245845"/>
    </source>
</evidence>
<gene>
    <name evidence="2" type="ORF">A8806_11778</name>
</gene>
<keyword evidence="1" id="KW-0175">Coiled coil</keyword>
<evidence type="ECO:0000256" key="1">
    <source>
        <dbReference type="SAM" id="Coils"/>
    </source>
</evidence>
<dbReference type="EMBL" id="QGDL01000017">
    <property type="protein sequence ID" value="PWJ22738.1"/>
    <property type="molecule type" value="Genomic_DNA"/>
</dbReference>
<comment type="caution">
    <text evidence="2">The sequence shown here is derived from an EMBL/GenBank/DDBJ whole genome shotgun (WGS) entry which is preliminary data.</text>
</comment>
<evidence type="ECO:0000313" key="2">
    <source>
        <dbReference type="EMBL" id="PWJ22738.1"/>
    </source>
</evidence>
<feature type="coiled-coil region" evidence="1">
    <location>
        <begin position="175"/>
        <end position="205"/>
    </location>
</feature>
<name>A0A2Y9BJG6_9FIRM</name>
<accession>A0A2Y9BJG6</accession>